<evidence type="ECO:0000313" key="11">
    <source>
        <dbReference type="EMBL" id="MFC4527390.1"/>
    </source>
</evidence>
<keyword evidence="3 8" id="KW-0489">Methyltransferase</keyword>
<dbReference type="PANTHER" id="PTHR10815">
    <property type="entry name" value="METHYLATED-DNA--PROTEIN-CYSTEINE METHYLTRANSFERASE"/>
    <property type="match status" value="1"/>
</dbReference>
<dbReference type="Pfam" id="PF01035">
    <property type="entry name" value="DNA_binding_1"/>
    <property type="match status" value="1"/>
</dbReference>
<keyword evidence="12" id="KW-1185">Reference proteome</keyword>
<evidence type="ECO:0000256" key="1">
    <source>
        <dbReference type="ARBA" id="ARBA00001286"/>
    </source>
</evidence>
<comment type="similarity">
    <text evidence="8">Belongs to the MGMT family.</text>
</comment>
<keyword evidence="2 8" id="KW-0963">Cytoplasm</keyword>
<evidence type="ECO:0000313" key="12">
    <source>
        <dbReference type="Proteomes" id="UP001595961"/>
    </source>
</evidence>
<evidence type="ECO:0000259" key="9">
    <source>
        <dbReference type="Pfam" id="PF01035"/>
    </source>
</evidence>
<sequence>MSSNEPIWYDELPSPVGILRLVADDSGLREIWFENGRHQKAPHSQWRRAAAPFVLVRRQLEEYFAGERQQFELPLHPHGTAFQLKVWWELARIPYGATISYGQLAQRIDQPLAVRAVGAANGRNPLPIVLPCHRVIGSDGSLTGFGGGLPTKRYLLALENGVAHGDLFGSALRTR</sequence>
<keyword evidence="6 8" id="KW-0234">DNA repair</keyword>
<comment type="catalytic activity">
    <reaction evidence="7 8">
        <text>a 6-O-methyl-2'-deoxyguanosine in DNA + L-cysteinyl-[protein] = S-methyl-L-cysteinyl-[protein] + a 2'-deoxyguanosine in DNA</text>
        <dbReference type="Rhea" id="RHEA:24000"/>
        <dbReference type="Rhea" id="RHEA-COMP:10131"/>
        <dbReference type="Rhea" id="RHEA-COMP:10132"/>
        <dbReference type="Rhea" id="RHEA-COMP:11367"/>
        <dbReference type="Rhea" id="RHEA-COMP:11368"/>
        <dbReference type="ChEBI" id="CHEBI:29950"/>
        <dbReference type="ChEBI" id="CHEBI:82612"/>
        <dbReference type="ChEBI" id="CHEBI:85445"/>
        <dbReference type="ChEBI" id="CHEBI:85448"/>
        <dbReference type="EC" id="2.1.1.63"/>
    </reaction>
</comment>
<dbReference type="InterPro" id="IPR036631">
    <property type="entry name" value="MGMT_N_sf"/>
</dbReference>
<dbReference type="EC" id="2.1.1.63" evidence="8"/>
<dbReference type="Pfam" id="PF02870">
    <property type="entry name" value="Methyltransf_1N"/>
    <property type="match status" value="1"/>
</dbReference>
<feature type="domain" description="Methylated-DNA-[protein]-cysteine S-methyltransferase DNA binding" evidence="9">
    <location>
        <begin position="81"/>
        <end position="160"/>
    </location>
</feature>
<dbReference type="GO" id="GO:0003908">
    <property type="term" value="F:methylated-DNA-[protein]-cysteine S-methyltransferase activity"/>
    <property type="evidence" value="ECO:0007669"/>
    <property type="project" value="UniProtKB-EC"/>
</dbReference>
<dbReference type="InterPro" id="IPR036217">
    <property type="entry name" value="MethylDNA_cys_MeTrfase_DNAb"/>
</dbReference>
<evidence type="ECO:0000256" key="7">
    <source>
        <dbReference type="ARBA" id="ARBA00049348"/>
    </source>
</evidence>
<comment type="subcellular location">
    <subcellularLocation>
        <location evidence="8">Cytoplasm</location>
    </subcellularLocation>
</comment>
<dbReference type="SUPFAM" id="SSF53155">
    <property type="entry name" value="Methylated DNA-protein cysteine methyltransferase domain"/>
    <property type="match status" value="1"/>
</dbReference>
<dbReference type="GO" id="GO:0032259">
    <property type="term" value="P:methylation"/>
    <property type="evidence" value="ECO:0007669"/>
    <property type="project" value="UniProtKB-KW"/>
</dbReference>
<evidence type="ECO:0000256" key="4">
    <source>
        <dbReference type="ARBA" id="ARBA00022679"/>
    </source>
</evidence>
<protein>
    <recommendedName>
        <fullName evidence="8">Methylated-DNA--protein-cysteine methyltransferase</fullName>
        <ecNumber evidence="8">2.1.1.63</ecNumber>
    </recommendedName>
    <alternativeName>
        <fullName evidence="8">6-O-methylguanine-DNA methyltransferase</fullName>
        <shortName evidence="8">MGMT</shortName>
    </alternativeName>
    <alternativeName>
        <fullName evidence="8">O-6-methylguanine-DNA-alkyltransferase</fullName>
    </alternativeName>
</protein>
<evidence type="ECO:0000259" key="10">
    <source>
        <dbReference type="Pfam" id="PF02870"/>
    </source>
</evidence>
<comment type="catalytic activity">
    <reaction evidence="1 8">
        <text>a 4-O-methyl-thymidine in DNA + L-cysteinyl-[protein] = a thymidine in DNA + S-methyl-L-cysteinyl-[protein]</text>
        <dbReference type="Rhea" id="RHEA:53428"/>
        <dbReference type="Rhea" id="RHEA-COMP:10131"/>
        <dbReference type="Rhea" id="RHEA-COMP:10132"/>
        <dbReference type="Rhea" id="RHEA-COMP:13555"/>
        <dbReference type="Rhea" id="RHEA-COMP:13556"/>
        <dbReference type="ChEBI" id="CHEBI:29950"/>
        <dbReference type="ChEBI" id="CHEBI:82612"/>
        <dbReference type="ChEBI" id="CHEBI:137386"/>
        <dbReference type="ChEBI" id="CHEBI:137387"/>
        <dbReference type="EC" id="2.1.1.63"/>
    </reaction>
</comment>
<dbReference type="Gene3D" id="1.10.10.10">
    <property type="entry name" value="Winged helix-like DNA-binding domain superfamily/Winged helix DNA-binding domain"/>
    <property type="match status" value="1"/>
</dbReference>
<dbReference type="CDD" id="cd06445">
    <property type="entry name" value="ATase"/>
    <property type="match status" value="1"/>
</dbReference>
<dbReference type="SUPFAM" id="SSF46767">
    <property type="entry name" value="Methylated DNA-protein cysteine methyltransferase, C-terminal domain"/>
    <property type="match status" value="1"/>
</dbReference>
<keyword evidence="4 8" id="KW-0808">Transferase</keyword>
<name>A0ABV9C2Z4_9GAMM</name>
<comment type="function">
    <text evidence="8">Involved in the cellular defense against the biological effects of O6-methylguanine (O6-MeG) and O4-methylthymine (O4-MeT) in DNA. Repairs the methylated nucleobase in DNA by stoichiometrically transferring the methyl group to a cysteine residue in the enzyme. This is a suicide reaction: the enzyme is irreversibly inactivated.</text>
</comment>
<evidence type="ECO:0000256" key="6">
    <source>
        <dbReference type="ARBA" id="ARBA00023204"/>
    </source>
</evidence>
<dbReference type="EMBL" id="JBHSGA010000017">
    <property type="protein sequence ID" value="MFC4527390.1"/>
    <property type="molecule type" value="Genomic_DNA"/>
</dbReference>
<dbReference type="InterPro" id="IPR023546">
    <property type="entry name" value="MGMT"/>
</dbReference>
<keyword evidence="5 8" id="KW-0227">DNA damage</keyword>
<dbReference type="InterPro" id="IPR008332">
    <property type="entry name" value="MethylG_MeTrfase_N"/>
</dbReference>
<dbReference type="NCBIfam" id="TIGR00589">
    <property type="entry name" value="ogt"/>
    <property type="match status" value="1"/>
</dbReference>
<dbReference type="PANTHER" id="PTHR10815:SF5">
    <property type="entry name" value="METHYLATED-DNA--PROTEIN-CYSTEINE METHYLTRANSFERASE"/>
    <property type="match status" value="1"/>
</dbReference>
<dbReference type="HAMAP" id="MF_00772">
    <property type="entry name" value="OGT"/>
    <property type="match status" value="1"/>
</dbReference>
<proteinExistence type="inferred from homology"/>
<dbReference type="InterPro" id="IPR001497">
    <property type="entry name" value="MethylDNA_cys_MeTrfase_AS"/>
</dbReference>
<dbReference type="Gene3D" id="3.30.160.70">
    <property type="entry name" value="Methylated DNA-protein cysteine methyltransferase domain"/>
    <property type="match status" value="1"/>
</dbReference>
<gene>
    <name evidence="11" type="ORF">ACFO5W_12165</name>
</gene>
<evidence type="ECO:0000256" key="5">
    <source>
        <dbReference type="ARBA" id="ARBA00022763"/>
    </source>
</evidence>
<dbReference type="Proteomes" id="UP001595961">
    <property type="component" value="Unassembled WGS sequence"/>
</dbReference>
<comment type="caution">
    <text evidence="11">The sequence shown here is derived from an EMBL/GenBank/DDBJ whole genome shotgun (WGS) entry which is preliminary data.</text>
</comment>
<accession>A0ABV9C2Z4</accession>
<feature type="domain" description="Methylguanine DNA methyltransferase ribonuclease-like" evidence="10">
    <location>
        <begin position="10"/>
        <end position="76"/>
    </location>
</feature>
<dbReference type="InterPro" id="IPR014048">
    <property type="entry name" value="MethylDNA_cys_MeTrfase_DNA-bd"/>
</dbReference>
<dbReference type="RefSeq" id="WP_266152203.1">
    <property type="nucleotide sequence ID" value="NZ_CP064028.1"/>
</dbReference>
<dbReference type="InterPro" id="IPR036388">
    <property type="entry name" value="WH-like_DNA-bd_sf"/>
</dbReference>
<reference evidence="12" key="1">
    <citation type="journal article" date="2019" name="Int. J. Syst. Evol. Microbiol.">
        <title>The Global Catalogue of Microorganisms (GCM) 10K type strain sequencing project: providing services to taxonomists for standard genome sequencing and annotation.</title>
        <authorList>
            <consortium name="The Broad Institute Genomics Platform"/>
            <consortium name="The Broad Institute Genome Sequencing Center for Infectious Disease"/>
            <person name="Wu L."/>
            <person name="Ma J."/>
        </authorList>
    </citation>
    <scope>NUCLEOTIDE SEQUENCE [LARGE SCALE GENOMIC DNA]</scope>
    <source>
        <strain evidence="12">CCM 4481</strain>
    </source>
</reference>
<dbReference type="PROSITE" id="PS00374">
    <property type="entry name" value="MGMT"/>
    <property type="match status" value="1"/>
</dbReference>
<evidence type="ECO:0000256" key="3">
    <source>
        <dbReference type="ARBA" id="ARBA00022603"/>
    </source>
</evidence>
<evidence type="ECO:0000256" key="2">
    <source>
        <dbReference type="ARBA" id="ARBA00022490"/>
    </source>
</evidence>
<evidence type="ECO:0000256" key="8">
    <source>
        <dbReference type="HAMAP-Rule" id="MF_00772"/>
    </source>
</evidence>
<feature type="active site" description="Nucleophile; methyl group acceptor" evidence="8">
    <location>
        <position position="132"/>
    </location>
</feature>
<organism evidence="11 12">
    <name type="scientific">Dyella halodurans</name>
    <dbReference type="NCBI Taxonomy" id="1920171"/>
    <lineage>
        <taxon>Bacteria</taxon>
        <taxon>Pseudomonadati</taxon>
        <taxon>Pseudomonadota</taxon>
        <taxon>Gammaproteobacteria</taxon>
        <taxon>Lysobacterales</taxon>
        <taxon>Rhodanobacteraceae</taxon>
        <taxon>Dyella</taxon>
    </lineage>
</organism>
<comment type="miscellaneous">
    <text evidence="8">This enzyme catalyzes only one turnover and therefore is not strictly catalytic. According to one definition, an enzyme is a biocatalyst that acts repeatedly and over many reaction cycles.</text>
</comment>